<feature type="transmembrane region" description="Helical" evidence="2">
    <location>
        <begin position="103"/>
        <end position="124"/>
    </location>
</feature>
<keyword evidence="2" id="KW-0812">Transmembrane</keyword>
<dbReference type="InterPro" id="IPR032820">
    <property type="entry name" value="ATPase_put"/>
</dbReference>
<feature type="compositionally biased region" description="Basic and acidic residues" evidence="1">
    <location>
        <begin position="19"/>
        <end position="40"/>
    </location>
</feature>
<sequence>MGLESSHFLKKGAANARGAEPEKPSGTIKDAKREPGSGELDQRLNRLEAELAKKGVLKQPASEEERSETSSSVAQAIKLSSEFIAGILVGALIGWFLDRYAGTSPWGLIVLLLLGFGAGTLNVLRSAGYVAEQGNNKSSAEKDDRK</sequence>
<evidence type="ECO:0000256" key="2">
    <source>
        <dbReference type="SAM" id="Phobius"/>
    </source>
</evidence>
<dbReference type="Pfam" id="PF09527">
    <property type="entry name" value="ATPase_gene1"/>
    <property type="match status" value="1"/>
</dbReference>
<feature type="transmembrane region" description="Helical" evidence="2">
    <location>
        <begin position="76"/>
        <end position="97"/>
    </location>
</feature>
<comment type="caution">
    <text evidence="3">The sequence shown here is derived from an EMBL/GenBank/DDBJ whole genome shotgun (WGS) entry which is preliminary data.</text>
</comment>
<gene>
    <name evidence="3" type="ORF">BI318_07725</name>
</gene>
<feature type="region of interest" description="Disordered" evidence="1">
    <location>
        <begin position="1"/>
        <end position="40"/>
    </location>
</feature>
<evidence type="ECO:0000313" key="3">
    <source>
        <dbReference type="EMBL" id="OZV61856.1"/>
    </source>
</evidence>
<evidence type="ECO:0000256" key="1">
    <source>
        <dbReference type="SAM" id="MobiDB-lite"/>
    </source>
</evidence>
<accession>A0AB36PVV0</accession>
<proteinExistence type="predicted"/>
<dbReference type="AlphaFoldDB" id="A0AB36PVV0"/>
<reference evidence="3 4" key="1">
    <citation type="submission" date="2017-05" db="EMBL/GenBank/DDBJ databases">
        <title>The genome sequence of the facultative intracellular pathogen Brucella melitensis KIV-L.</title>
        <authorList>
            <person name="Pisarenko S."/>
            <person name="Kovalev D."/>
            <person name="Khachaturova A."/>
            <person name="Kulichenko A."/>
        </authorList>
    </citation>
    <scope>NUCLEOTIDE SEQUENCE [LARGE SCALE GENOMIC DNA]</scope>
    <source>
        <strain evidence="3 4">KIV-L</strain>
    </source>
</reference>
<keyword evidence="2" id="KW-1133">Transmembrane helix</keyword>
<keyword evidence="2" id="KW-0472">Membrane</keyword>
<name>A0AB36PVV0_BRUML</name>
<evidence type="ECO:0000313" key="4">
    <source>
        <dbReference type="Proteomes" id="UP000216335"/>
    </source>
</evidence>
<dbReference type="Proteomes" id="UP000216335">
    <property type="component" value="Unassembled WGS sequence"/>
</dbReference>
<protein>
    <submittedName>
        <fullName evidence="3">ATP synthase subunit</fullName>
    </submittedName>
</protein>
<organism evidence="3 4">
    <name type="scientific">Brucella melitensis</name>
    <dbReference type="NCBI Taxonomy" id="29459"/>
    <lineage>
        <taxon>Bacteria</taxon>
        <taxon>Pseudomonadati</taxon>
        <taxon>Pseudomonadota</taxon>
        <taxon>Alphaproteobacteria</taxon>
        <taxon>Hyphomicrobiales</taxon>
        <taxon>Brucellaceae</taxon>
        <taxon>Brucella/Ochrobactrum group</taxon>
        <taxon>Brucella</taxon>
    </lineage>
</organism>
<dbReference type="EMBL" id="NGJQ01000006">
    <property type="protein sequence ID" value="OZV61856.1"/>
    <property type="molecule type" value="Genomic_DNA"/>
</dbReference>